<feature type="transmembrane region" description="Helical" evidence="7">
    <location>
        <begin position="56"/>
        <end position="76"/>
    </location>
</feature>
<comment type="subcellular location">
    <subcellularLocation>
        <location evidence="1 7">Cell inner membrane</location>
        <topology evidence="1 7">Multi-pass membrane protein</topology>
    </subcellularLocation>
</comment>
<evidence type="ECO:0000256" key="5">
    <source>
        <dbReference type="ARBA" id="ARBA00022989"/>
    </source>
</evidence>
<evidence type="ECO:0000256" key="6">
    <source>
        <dbReference type="ARBA" id="ARBA00023136"/>
    </source>
</evidence>
<evidence type="ECO:0000259" key="8">
    <source>
        <dbReference type="Pfam" id="PF06808"/>
    </source>
</evidence>
<feature type="transmembrane region" description="Helical" evidence="7">
    <location>
        <begin position="171"/>
        <end position="194"/>
    </location>
</feature>
<keyword evidence="4 7" id="KW-0812">Transmembrane</keyword>
<keyword evidence="5 7" id="KW-1133">Transmembrane helix</keyword>
<feature type="transmembrane region" description="Helical" evidence="7">
    <location>
        <begin position="240"/>
        <end position="256"/>
    </location>
</feature>
<accession>A0A5S9Q6E4</accession>
<dbReference type="InterPro" id="IPR010656">
    <property type="entry name" value="DctM"/>
</dbReference>
<dbReference type="GO" id="GO:0005886">
    <property type="term" value="C:plasma membrane"/>
    <property type="evidence" value="ECO:0007669"/>
    <property type="project" value="UniProtKB-SubCell"/>
</dbReference>
<evidence type="ECO:0000256" key="2">
    <source>
        <dbReference type="ARBA" id="ARBA00022475"/>
    </source>
</evidence>
<organism evidence="9 10">
    <name type="scientific">Starkeya nomas</name>
    <dbReference type="NCBI Taxonomy" id="2666134"/>
    <lineage>
        <taxon>Bacteria</taxon>
        <taxon>Pseudomonadati</taxon>
        <taxon>Pseudomonadota</taxon>
        <taxon>Alphaproteobacteria</taxon>
        <taxon>Hyphomicrobiales</taxon>
        <taxon>Xanthobacteraceae</taxon>
        <taxon>Starkeya</taxon>
    </lineage>
</organism>
<proteinExistence type="inferred from homology"/>
<dbReference type="EMBL" id="CACSAS010000001">
    <property type="protein sequence ID" value="CAA0112555.1"/>
    <property type="molecule type" value="Genomic_DNA"/>
</dbReference>
<evidence type="ECO:0000313" key="10">
    <source>
        <dbReference type="Proteomes" id="UP000433050"/>
    </source>
</evidence>
<evidence type="ECO:0000256" key="4">
    <source>
        <dbReference type="ARBA" id="ARBA00022692"/>
    </source>
</evidence>
<feature type="transmembrane region" description="Helical" evidence="7">
    <location>
        <begin position="263"/>
        <end position="287"/>
    </location>
</feature>
<keyword evidence="2" id="KW-1003">Cell membrane</keyword>
<dbReference type="InterPro" id="IPR004681">
    <property type="entry name" value="TRAP_DctM"/>
</dbReference>
<evidence type="ECO:0000256" key="3">
    <source>
        <dbReference type="ARBA" id="ARBA00022519"/>
    </source>
</evidence>
<evidence type="ECO:0000256" key="1">
    <source>
        <dbReference type="ARBA" id="ARBA00004429"/>
    </source>
</evidence>
<gene>
    <name evidence="9" type="primary">dctM_7</name>
    <name evidence="9" type="ORF">STARVERO_04066</name>
</gene>
<feature type="transmembrane region" description="Helical" evidence="7">
    <location>
        <begin position="96"/>
        <end position="129"/>
    </location>
</feature>
<feature type="transmembrane region" description="Helical" evidence="7">
    <location>
        <begin position="391"/>
        <end position="419"/>
    </location>
</feature>
<feature type="transmembrane region" description="Helical" evidence="7">
    <location>
        <begin position="356"/>
        <end position="379"/>
    </location>
</feature>
<name>A0A5S9Q6E4_9HYPH</name>
<dbReference type="RefSeq" id="WP_159601180.1">
    <property type="nucleotide sequence ID" value="NZ_CACSAS010000001.1"/>
</dbReference>
<comment type="subunit">
    <text evidence="7">The complex comprises the extracytoplasmic solute receptor protein and the two transmembrane proteins.</text>
</comment>
<keyword evidence="10" id="KW-1185">Reference proteome</keyword>
<feature type="domain" description="TRAP C4-dicarboxylate transport system permease DctM subunit" evidence="8">
    <location>
        <begin position="9"/>
        <end position="415"/>
    </location>
</feature>
<keyword evidence="3 7" id="KW-0997">Cell inner membrane</keyword>
<feature type="transmembrane region" description="Helical" evidence="7">
    <location>
        <begin position="332"/>
        <end position="350"/>
    </location>
</feature>
<comment type="similarity">
    <text evidence="7">Belongs to the TRAP transporter large permease family.</text>
</comment>
<keyword evidence="7" id="KW-0813">Transport</keyword>
<feature type="transmembrane region" description="Helical" evidence="7">
    <location>
        <begin position="141"/>
        <end position="165"/>
    </location>
</feature>
<dbReference type="PANTHER" id="PTHR33362:SF5">
    <property type="entry name" value="C4-DICARBOXYLATE TRAP TRANSPORTER LARGE PERMEASE PROTEIN DCTM"/>
    <property type="match status" value="1"/>
</dbReference>
<evidence type="ECO:0000256" key="7">
    <source>
        <dbReference type="RuleBase" id="RU369079"/>
    </source>
</evidence>
<dbReference type="Pfam" id="PF06808">
    <property type="entry name" value="DctM"/>
    <property type="match status" value="1"/>
</dbReference>
<dbReference type="GO" id="GO:0022857">
    <property type="term" value="F:transmembrane transporter activity"/>
    <property type="evidence" value="ECO:0007669"/>
    <property type="project" value="UniProtKB-UniRule"/>
</dbReference>
<feature type="transmembrane region" description="Helical" evidence="7">
    <location>
        <begin position="6"/>
        <end position="35"/>
    </location>
</feature>
<feature type="transmembrane region" description="Helical" evidence="7">
    <location>
        <begin position="307"/>
        <end position="325"/>
    </location>
</feature>
<dbReference type="AlphaFoldDB" id="A0A5S9Q6E4"/>
<protein>
    <recommendedName>
        <fullName evidence="7">TRAP transporter large permease protein</fullName>
    </recommendedName>
</protein>
<keyword evidence="6 7" id="KW-0472">Membrane</keyword>
<dbReference type="PANTHER" id="PTHR33362">
    <property type="entry name" value="SIALIC ACID TRAP TRANSPORTER PERMEASE PROTEIN SIAT-RELATED"/>
    <property type="match status" value="1"/>
</dbReference>
<sequence length="424" mass="44792">MTSGIAITVLFLLLMVASLPVFVAMGIAGFLGFALSKGLDGALYGFTETLWQATHVYELIAIPLFILTGTVMQQSGAGRDLFAVVNAFAGKVRNATGVATILACGIFAAICGSSIATAATVGLVAVPALREQGYGEARAGGFVAAGGTLGILIPPSIPLILYGIITDTSIGQLFIAGVVPGILMMGVFAAYALWSRPQVIAKANEGEDRWTLLRGSVGVLLLPPVIVGAIYLGLFTPTEVGALAVIYVAGLGLLQRRLDARKLVTAVLAATRTTVMLMMLIVFGQYFAHYLTYEEVPQIIAQSITQVPGGPLVTITLVVLVYLLLGMFLESAAMLLISVPIFFPVAMAIGMDPLTFGIFAIMAMEIAQISPPVGINLFTIHGISRIPLERLALGVLPFIGIQIAFLYLIFFMPEIVLWLPGQMK</sequence>
<dbReference type="NCBIfam" id="TIGR00786">
    <property type="entry name" value="dctM"/>
    <property type="match status" value="1"/>
</dbReference>
<dbReference type="PIRSF" id="PIRSF006066">
    <property type="entry name" value="HI0050"/>
    <property type="match status" value="1"/>
</dbReference>
<reference evidence="9 10" key="1">
    <citation type="submission" date="2019-12" db="EMBL/GenBank/DDBJ databases">
        <authorList>
            <person name="Reyes-Prieto M."/>
        </authorList>
    </citation>
    <scope>NUCLEOTIDE SEQUENCE [LARGE SCALE GENOMIC DNA]</scope>
    <source>
        <strain evidence="9">HF14-78462</strain>
    </source>
</reference>
<dbReference type="Proteomes" id="UP000433050">
    <property type="component" value="Unassembled WGS sequence"/>
</dbReference>
<comment type="function">
    <text evidence="7">Part of the tripartite ATP-independent periplasmic (TRAP) transport system.</text>
</comment>
<evidence type="ECO:0000313" key="9">
    <source>
        <dbReference type="EMBL" id="CAA0112555.1"/>
    </source>
</evidence>